<evidence type="ECO:0000313" key="7">
    <source>
        <dbReference type="Proteomes" id="UP000031668"/>
    </source>
</evidence>
<keyword evidence="2" id="KW-1015">Disulfide bond</keyword>
<name>A0A0C2I8J2_THEKT</name>
<comment type="caution">
    <text evidence="5">The sequence shown here is derived from an EMBL/GenBank/DDBJ whole genome shotgun (WGS) entry which is preliminary data.</text>
</comment>
<reference evidence="5 7" key="1">
    <citation type="journal article" date="2014" name="Genome Biol. Evol.">
        <title>The genome of the myxosporean Thelohanellus kitauei shows adaptations to nutrient acquisition within its fish host.</title>
        <authorList>
            <person name="Yang Y."/>
            <person name="Xiong J."/>
            <person name="Zhou Z."/>
            <person name="Huo F."/>
            <person name="Miao W."/>
            <person name="Ran C."/>
            <person name="Liu Y."/>
            <person name="Zhang J."/>
            <person name="Feng J."/>
            <person name="Wang M."/>
            <person name="Wang M."/>
            <person name="Wang L."/>
            <person name="Yao B."/>
        </authorList>
    </citation>
    <scope>NUCLEOTIDE SEQUENCE [LARGE SCALE GENOMIC DNA]</scope>
    <source>
        <strain evidence="5">Wuqing</strain>
    </source>
</reference>
<evidence type="ECO:0000313" key="5">
    <source>
        <dbReference type="EMBL" id="KII61538.1"/>
    </source>
</evidence>
<dbReference type="Pfam" id="PF03024">
    <property type="entry name" value="Folate_rec"/>
    <property type="match status" value="1"/>
</dbReference>
<evidence type="ECO:0000259" key="4">
    <source>
        <dbReference type="Pfam" id="PF03024"/>
    </source>
</evidence>
<evidence type="ECO:0000256" key="3">
    <source>
        <dbReference type="SAM" id="SignalP"/>
    </source>
</evidence>
<dbReference type="OrthoDB" id="567542at2759"/>
<keyword evidence="7" id="KW-1185">Reference proteome</keyword>
<evidence type="ECO:0000256" key="2">
    <source>
        <dbReference type="ARBA" id="ARBA00023157"/>
    </source>
</evidence>
<feature type="chain" id="PRO_5007391930" evidence="3">
    <location>
        <begin position="20"/>
        <end position="101"/>
    </location>
</feature>
<sequence>MRTVISFLIFLVLAPSVHAKHKMSCLKSGNHKFKPSPENVEDMGLCSAWSEFSCCSAHTAKSLSNPGEYFIHNVLFNQCPSHGNLSEECKFEFSFIGYILC</sequence>
<protein>
    <submittedName>
        <fullName evidence="5">Riboflavin-binding protein</fullName>
    </submittedName>
</protein>
<evidence type="ECO:0000256" key="1">
    <source>
        <dbReference type="ARBA" id="ARBA00022729"/>
    </source>
</evidence>
<dbReference type="Proteomes" id="UP000031668">
    <property type="component" value="Unassembled WGS sequence"/>
</dbReference>
<dbReference type="EMBL" id="JWZT01004669">
    <property type="protein sequence ID" value="KII63455.1"/>
    <property type="molecule type" value="Genomic_DNA"/>
</dbReference>
<dbReference type="EMBL" id="JWZT01005332">
    <property type="protein sequence ID" value="KII61538.1"/>
    <property type="molecule type" value="Genomic_DNA"/>
</dbReference>
<dbReference type="InterPro" id="IPR018143">
    <property type="entry name" value="Folate_rcpt-like"/>
</dbReference>
<accession>A0A0C2I8J2</accession>
<feature type="signal peptide" evidence="3">
    <location>
        <begin position="1"/>
        <end position="19"/>
    </location>
</feature>
<keyword evidence="1 3" id="KW-0732">Signal</keyword>
<organism evidence="5 7">
    <name type="scientific">Thelohanellus kitauei</name>
    <name type="common">Myxosporean</name>
    <dbReference type="NCBI Taxonomy" id="669202"/>
    <lineage>
        <taxon>Eukaryota</taxon>
        <taxon>Metazoa</taxon>
        <taxon>Cnidaria</taxon>
        <taxon>Myxozoa</taxon>
        <taxon>Myxosporea</taxon>
        <taxon>Bivalvulida</taxon>
        <taxon>Platysporina</taxon>
        <taxon>Myxobolidae</taxon>
        <taxon>Thelohanellus</taxon>
    </lineage>
</organism>
<evidence type="ECO:0000313" key="6">
    <source>
        <dbReference type="EMBL" id="KII63455.1"/>
    </source>
</evidence>
<proteinExistence type="predicted"/>
<feature type="domain" description="Folate receptor-like" evidence="4">
    <location>
        <begin position="25"/>
        <end position="93"/>
    </location>
</feature>
<gene>
    <name evidence="6" type="ORF">RF11_02264</name>
    <name evidence="5" type="ORF">RF11_12334</name>
</gene>
<dbReference type="AlphaFoldDB" id="A0A0C2I8J2"/>